<evidence type="ECO:0000256" key="8">
    <source>
        <dbReference type="ARBA" id="ARBA00022737"/>
    </source>
</evidence>
<dbReference type="AlphaFoldDB" id="A0A8H6F4B2"/>
<evidence type="ECO:0000313" key="15">
    <source>
        <dbReference type="EMBL" id="KAF6068637.1"/>
    </source>
</evidence>
<feature type="compositionally biased region" description="Polar residues" evidence="13">
    <location>
        <begin position="582"/>
        <end position="593"/>
    </location>
</feature>
<dbReference type="PANTHER" id="PTHR46200">
    <property type="entry name" value="GATOR COMPLEX PROTEIN WDR24"/>
    <property type="match status" value="1"/>
</dbReference>
<dbReference type="PROSITE" id="PS50089">
    <property type="entry name" value="ZF_RING_2"/>
    <property type="match status" value="1"/>
</dbReference>
<proteinExistence type="inferred from homology"/>
<evidence type="ECO:0000256" key="11">
    <source>
        <dbReference type="PROSITE-ProRule" id="PRU00175"/>
    </source>
</evidence>
<comment type="function">
    <text evidence="1">May be involved in a process influencing telomere capping.</text>
</comment>
<evidence type="ECO:0000256" key="1">
    <source>
        <dbReference type="ARBA" id="ARBA00002738"/>
    </source>
</evidence>
<feature type="compositionally biased region" description="Polar residues" evidence="13">
    <location>
        <begin position="709"/>
        <end position="732"/>
    </location>
</feature>
<dbReference type="InterPro" id="IPR037590">
    <property type="entry name" value="WDR24"/>
</dbReference>
<feature type="compositionally biased region" description="Polar residues" evidence="13">
    <location>
        <begin position="537"/>
        <end position="560"/>
    </location>
</feature>
<dbReference type="SUPFAM" id="SSF50978">
    <property type="entry name" value="WD40 repeat-like"/>
    <property type="match status" value="1"/>
</dbReference>
<dbReference type="SMR" id="A0A8H6F4B2"/>
<evidence type="ECO:0000256" key="5">
    <source>
        <dbReference type="ARBA" id="ARBA00022554"/>
    </source>
</evidence>
<feature type="compositionally biased region" description="Polar residues" evidence="13">
    <location>
        <begin position="796"/>
        <end position="806"/>
    </location>
</feature>
<evidence type="ECO:0000313" key="16">
    <source>
        <dbReference type="Proteomes" id="UP000536275"/>
    </source>
</evidence>
<feature type="region of interest" description="Disordered" evidence="13">
    <location>
        <begin position="844"/>
        <end position="871"/>
    </location>
</feature>
<evidence type="ECO:0000256" key="4">
    <source>
        <dbReference type="ARBA" id="ARBA00015098"/>
    </source>
</evidence>
<dbReference type="CDD" id="cd16488">
    <property type="entry name" value="mRING-H2-C3H3C2_Mio-like"/>
    <property type="match status" value="1"/>
</dbReference>
<dbReference type="PROSITE" id="PS50294">
    <property type="entry name" value="WD_REPEATS_REGION"/>
    <property type="match status" value="1"/>
</dbReference>
<dbReference type="InterPro" id="IPR019775">
    <property type="entry name" value="WD40_repeat_CS"/>
</dbReference>
<feature type="region of interest" description="Disordered" evidence="13">
    <location>
        <begin position="26"/>
        <end position="56"/>
    </location>
</feature>
<evidence type="ECO:0000256" key="12">
    <source>
        <dbReference type="PROSITE-ProRule" id="PRU00221"/>
    </source>
</evidence>
<dbReference type="PROSITE" id="PS00678">
    <property type="entry name" value="WD_REPEATS_1"/>
    <property type="match status" value="1"/>
</dbReference>
<dbReference type="EMBL" id="JABWAD010000052">
    <property type="protein sequence ID" value="KAF6068637.1"/>
    <property type="molecule type" value="Genomic_DNA"/>
</dbReference>
<dbReference type="InterPro" id="IPR001841">
    <property type="entry name" value="Znf_RING"/>
</dbReference>
<feature type="domain" description="RING-type" evidence="14">
    <location>
        <begin position="1040"/>
        <end position="1080"/>
    </location>
</feature>
<protein>
    <recommendedName>
        <fullName evidence="4">Restriction of telomere capping protein 1</fullName>
    </recommendedName>
</protein>
<feature type="repeat" description="WD" evidence="12">
    <location>
        <begin position="174"/>
        <end position="215"/>
    </location>
</feature>
<feature type="region of interest" description="Disordered" evidence="13">
    <location>
        <begin position="709"/>
        <end position="751"/>
    </location>
</feature>
<dbReference type="SMART" id="SM00320">
    <property type="entry name" value="WD40"/>
    <property type="match status" value="4"/>
</dbReference>
<dbReference type="PANTHER" id="PTHR46200:SF1">
    <property type="entry name" value="GATOR COMPLEX PROTEIN WDR24"/>
    <property type="match status" value="1"/>
</dbReference>
<evidence type="ECO:0000256" key="2">
    <source>
        <dbReference type="ARBA" id="ARBA00004116"/>
    </source>
</evidence>
<dbReference type="Pfam" id="PF17120">
    <property type="entry name" value="zf-RING_16"/>
    <property type="match status" value="1"/>
</dbReference>
<evidence type="ECO:0000256" key="6">
    <source>
        <dbReference type="ARBA" id="ARBA00022574"/>
    </source>
</evidence>
<evidence type="ECO:0000256" key="10">
    <source>
        <dbReference type="ARBA" id="ARBA00022833"/>
    </source>
</evidence>
<dbReference type="GO" id="GO:0016239">
    <property type="term" value="P:positive regulation of macroautophagy"/>
    <property type="evidence" value="ECO:0007669"/>
    <property type="project" value="TreeGrafter"/>
</dbReference>
<keyword evidence="6 12" id="KW-0853">WD repeat</keyword>
<dbReference type="GO" id="GO:0008270">
    <property type="term" value="F:zinc ion binding"/>
    <property type="evidence" value="ECO:0007669"/>
    <property type="project" value="UniProtKB-KW"/>
</dbReference>
<keyword evidence="8" id="KW-0677">Repeat</keyword>
<dbReference type="GO" id="GO:0005829">
    <property type="term" value="C:cytosol"/>
    <property type="evidence" value="ECO:0007669"/>
    <property type="project" value="TreeGrafter"/>
</dbReference>
<comment type="caution">
    <text evidence="15">The sequence shown here is derived from an EMBL/GenBank/DDBJ whole genome shotgun (WGS) entry which is preliminary data.</text>
</comment>
<dbReference type="GO" id="GO:0005774">
    <property type="term" value="C:vacuolar membrane"/>
    <property type="evidence" value="ECO:0007669"/>
    <property type="project" value="TreeGrafter"/>
</dbReference>
<dbReference type="InterPro" id="IPR049566">
    <property type="entry name" value="WDR59_RTC1-like_RING_Znf"/>
</dbReference>
<comment type="similarity">
    <text evidence="3">Belongs to the WD repeat RTC1 family.</text>
</comment>
<dbReference type="InterPro" id="IPR036322">
    <property type="entry name" value="WD40_repeat_dom_sf"/>
</dbReference>
<feature type="compositionally biased region" description="Low complexity" evidence="13">
    <location>
        <begin position="27"/>
        <end position="44"/>
    </location>
</feature>
<feature type="compositionally biased region" description="Low complexity" evidence="13">
    <location>
        <begin position="561"/>
        <end position="572"/>
    </location>
</feature>
<keyword evidence="9 11" id="KW-0863">Zinc-finger</keyword>
<name>A0A8H6F4B2_CANAX</name>
<sequence>MSQSNSHGQSNLAKFAFNIYGTLSTNSSTPQSHEISPSSSLSSSRSKKQTSQYNTQDTNNNRLSYYCDKEIISLSQLNCSLSIGGYSGDLQHHVVIGGKNYLRLLCVSESQQRIISGINLLESKSIYNSRAPNKLINVNTIKTFADTIATGLSNGVVSIYKISPNGQSKVTGKYSDHNRTINSLDFIESENQLLSGSQDGTIKLWDLRSSSTKPVMTVQANLHSDPIRACQYSPHSAVRNKICVLSVHDSGALCKFDLRTKSGGKVYSPEKKWNLHTGPALSLHIHPEKELVVTGGRDKRISIFNYGERQSRNTPQNLINTYGPVVKVRWSTYTNTEETAEEFEENKQAKPNTLYNYDIACSYLNDDPTITIYNLGRKFIPKQIIHSKKPIQNFIWARNETRSRKIWTISKSSTFSSYNLDRLEDSDVSRPIEDLNNIAMTWDNNNDFCAVSQARYDYDLETYENGINETTEENFDAERNYSLGNEELIHSQANSLTASPVDKPQLTRSLTFNPASSFSTFSPVLVARAATGFLQNDSATSSSSIPNMQVSSSRPKLTRNTSQTTQDSSSSQFASVLPPPSASQTYSSPQYKKNNPPRFMNNPAYVIPVSIPIPANDEYVFRKLSSESLVSTPDGFTLVDVCLLNASVAASVGNNRTSQIWRLLAVSIQEEFESGIEPRRIYAFQPEAINKLPQDVQETSTNANDTLHAETTNSNFVESFKSTSTSGSQFGKQSDKDERKLQSKNSSGNLMDMINKANRTNSFSATSFKFKEQERKEDESQKAQSIKDENERASIHSKSAPISISSHPEDLDDENMGSNNSAALKFSPPSVGVSIPSTRIISSSLASSPKSVRGPSGVKSHISRSRPSPPVQTWLKQKNLEVSNGSAMASTSGLSLTLKRNKTNEEGDQLTKAWKFKSLLRKSLDYATLQGDIIFCSTAALLFYDIVPEIISQFECLEWLGIYIEVLQRKRLFVNAINVIKCATADIQEKLQKLYCQDLSLRFYCSNCQALLVNEKSKFSGKGEFGYWYCDECSKLQSQCVYCNEPCKGLAVTVGLKCGHHGHFGCLKEWFIEDQNTECPGGCGYQII</sequence>
<keyword evidence="10" id="KW-0862">Zinc</keyword>
<gene>
    <name evidence="15" type="ORF">FOB64_003831</name>
</gene>
<feature type="region of interest" description="Disordered" evidence="13">
    <location>
        <begin position="537"/>
        <end position="597"/>
    </location>
</feature>
<evidence type="ECO:0000256" key="13">
    <source>
        <dbReference type="SAM" id="MobiDB-lite"/>
    </source>
</evidence>
<dbReference type="Pfam" id="PF00400">
    <property type="entry name" value="WD40"/>
    <property type="match status" value="2"/>
</dbReference>
<dbReference type="GO" id="GO:1904263">
    <property type="term" value="P:positive regulation of TORC1 signaling"/>
    <property type="evidence" value="ECO:0007669"/>
    <property type="project" value="TreeGrafter"/>
</dbReference>
<feature type="region of interest" description="Disordered" evidence="13">
    <location>
        <begin position="764"/>
        <end position="829"/>
    </location>
</feature>
<keyword evidence="7" id="KW-0479">Metal-binding</keyword>
<keyword evidence="5" id="KW-0926">Vacuole</keyword>
<comment type="subcellular location">
    <subcellularLocation>
        <location evidence="2">Vacuole</location>
    </subcellularLocation>
</comment>
<dbReference type="InterPro" id="IPR001680">
    <property type="entry name" value="WD40_rpt"/>
</dbReference>
<dbReference type="InterPro" id="IPR015943">
    <property type="entry name" value="WD40/YVTN_repeat-like_dom_sf"/>
</dbReference>
<dbReference type="Proteomes" id="UP000536275">
    <property type="component" value="Unassembled WGS sequence"/>
</dbReference>
<evidence type="ECO:0000259" key="14">
    <source>
        <dbReference type="PROSITE" id="PS50089"/>
    </source>
</evidence>
<evidence type="ECO:0000256" key="3">
    <source>
        <dbReference type="ARBA" id="ARBA00008863"/>
    </source>
</evidence>
<feature type="compositionally biased region" description="Basic and acidic residues" evidence="13">
    <location>
        <begin position="769"/>
        <end position="794"/>
    </location>
</feature>
<evidence type="ECO:0000256" key="9">
    <source>
        <dbReference type="ARBA" id="ARBA00022771"/>
    </source>
</evidence>
<accession>A0A8H6F4B2</accession>
<dbReference type="PROSITE" id="PS50082">
    <property type="entry name" value="WD_REPEATS_2"/>
    <property type="match status" value="1"/>
</dbReference>
<reference evidence="15 16" key="1">
    <citation type="submission" date="2020-03" db="EMBL/GenBank/DDBJ databases">
        <title>FDA dAtabase for Regulatory Grade micrObial Sequences (FDA-ARGOS): Supporting development and validation of Infectious Disease Dx tests.</title>
        <authorList>
            <person name="Campos J."/>
            <person name="Goldberg B."/>
            <person name="Tallon L."/>
            <person name="Sadzewicz L."/>
            <person name="Vavikolanu K."/>
            <person name="Mehta A."/>
            <person name="Aluvathingal J."/>
            <person name="Nadendla S."/>
            <person name="Nandy P."/>
            <person name="Geyer C."/>
            <person name="Yan Y."/>
            <person name="Sichtig H."/>
        </authorList>
    </citation>
    <scope>NUCLEOTIDE SEQUENCE [LARGE SCALE GENOMIC DNA]</scope>
    <source>
        <strain evidence="15 16">FDAARGOS_656</strain>
    </source>
</reference>
<organism evidence="15 16">
    <name type="scientific">Candida albicans</name>
    <name type="common">Yeast</name>
    <dbReference type="NCBI Taxonomy" id="5476"/>
    <lineage>
        <taxon>Eukaryota</taxon>
        <taxon>Fungi</taxon>
        <taxon>Dikarya</taxon>
        <taxon>Ascomycota</taxon>
        <taxon>Saccharomycotina</taxon>
        <taxon>Pichiomycetes</taxon>
        <taxon>Debaryomycetaceae</taxon>
        <taxon>Candida/Lodderomyces clade</taxon>
        <taxon>Candida</taxon>
    </lineage>
</organism>
<dbReference type="GO" id="GO:0061700">
    <property type="term" value="C:GATOR2 complex"/>
    <property type="evidence" value="ECO:0007669"/>
    <property type="project" value="TreeGrafter"/>
</dbReference>
<evidence type="ECO:0000256" key="7">
    <source>
        <dbReference type="ARBA" id="ARBA00022723"/>
    </source>
</evidence>
<dbReference type="Gene3D" id="2.130.10.10">
    <property type="entry name" value="YVTN repeat-like/Quinoprotein amine dehydrogenase"/>
    <property type="match status" value="1"/>
</dbReference>